<dbReference type="SUPFAM" id="SSF47565">
    <property type="entry name" value="Insect pheromone/odorant-binding proteins"/>
    <property type="match status" value="2"/>
</dbReference>
<reference evidence="2 3" key="1">
    <citation type="submission" date="2023-03" db="EMBL/GenBank/DDBJ databases">
        <title>Genome insight into feeding habits of ladybird beetles.</title>
        <authorList>
            <person name="Li H.-S."/>
            <person name="Huang Y.-H."/>
            <person name="Pang H."/>
        </authorList>
    </citation>
    <scope>NUCLEOTIDE SEQUENCE [LARGE SCALE GENOMIC DNA]</scope>
    <source>
        <strain evidence="2">SYSU_2023b</strain>
        <tissue evidence="2">Whole body</tissue>
    </source>
</reference>
<feature type="chain" id="PRO_5043990918" evidence="1">
    <location>
        <begin position="20"/>
        <end position="216"/>
    </location>
</feature>
<sequence length="216" mass="25448">MIFQSLFFLFLYVTTQVESHSKSEVEDIRKDCFYKFPPHTNEDYYEEAKFDHCFLLGTEIMNDKGKISKKRLRHVLRVEYPEVDKKFIKEVVEACVDKQENPVLTALYLRKACWFDPTKKLKLIQNIVYFWQCVILLSPTYQGQEAVNVKTFECFIGKTKVVGEDGTLNKAELVDFLESFNHKQSVIDKILECSQSQVKKFHTIRNIYECITQNKS</sequence>
<keyword evidence="1" id="KW-0732">Signal</keyword>
<proteinExistence type="predicted"/>
<name>A0AAW1U3R3_9CUCU</name>
<comment type="caution">
    <text evidence="2">The sequence shown here is derived from an EMBL/GenBank/DDBJ whole genome shotgun (WGS) entry which is preliminary data.</text>
</comment>
<protein>
    <submittedName>
        <fullName evidence="2">Uncharacterized protein</fullName>
    </submittedName>
</protein>
<evidence type="ECO:0000313" key="3">
    <source>
        <dbReference type="Proteomes" id="UP001431783"/>
    </source>
</evidence>
<feature type="signal peptide" evidence="1">
    <location>
        <begin position="1"/>
        <end position="19"/>
    </location>
</feature>
<dbReference type="InterPro" id="IPR036728">
    <property type="entry name" value="PBP_GOBP_sf"/>
</dbReference>
<dbReference type="AlphaFoldDB" id="A0AAW1U3R3"/>
<evidence type="ECO:0000313" key="2">
    <source>
        <dbReference type="EMBL" id="KAK9875623.1"/>
    </source>
</evidence>
<dbReference type="Gene3D" id="1.10.238.20">
    <property type="entry name" value="Pheromone/general odorant binding protein domain"/>
    <property type="match status" value="2"/>
</dbReference>
<dbReference type="InterPro" id="IPR006170">
    <property type="entry name" value="PBP/GOBP"/>
</dbReference>
<keyword evidence="3" id="KW-1185">Reference proteome</keyword>
<dbReference type="Pfam" id="PF01395">
    <property type="entry name" value="PBP_GOBP"/>
    <property type="match status" value="2"/>
</dbReference>
<dbReference type="Proteomes" id="UP001431783">
    <property type="component" value="Unassembled WGS sequence"/>
</dbReference>
<dbReference type="GO" id="GO:0005549">
    <property type="term" value="F:odorant binding"/>
    <property type="evidence" value="ECO:0007669"/>
    <property type="project" value="InterPro"/>
</dbReference>
<organism evidence="2 3">
    <name type="scientific">Henosepilachna vigintioctopunctata</name>
    <dbReference type="NCBI Taxonomy" id="420089"/>
    <lineage>
        <taxon>Eukaryota</taxon>
        <taxon>Metazoa</taxon>
        <taxon>Ecdysozoa</taxon>
        <taxon>Arthropoda</taxon>
        <taxon>Hexapoda</taxon>
        <taxon>Insecta</taxon>
        <taxon>Pterygota</taxon>
        <taxon>Neoptera</taxon>
        <taxon>Endopterygota</taxon>
        <taxon>Coleoptera</taxon>
        <taxon>Polyphaga</taxon>
        <taxon>Cucujiformia</taxon>
        <taxon>Coccinelloidea</taxon>
        <taxon>Coccinellidae</taxon>
        <taxon>Epilachninae</taxon>
        <taxon>Epilachnini</taxon>
        <taxon>Henosepilachna</taxon>
    </lineage>
</organism>
<gene>
    <name evidence="2" type="ORF">WA026_009422</name>
</gene>
<evidence type="ECO:0000256" key="1">
    <source>
        <dbReference type="SAM" id="SignalP"/>
    </source>
</evidence>
<accession>A0AAW1U3R3</accession>
<dbReference type="EMBL" id="JARQZJ010000034">
    <property type="protein sequence ID" value="KAK9875623.1"/>
    <property type="molecule type" value="Genomic_DNA"/>
</dbReference>